<dbReference type="InterPro" id="IPR036236">
    <property type="entry name" value="Znf_C2H2_sf"/>
</dbReference>
<comment type="similarity">
    <text evidence="6">Belongs to the snail C2H2-type zinc-finger protein family.</text>
</comment>
<proteinExistence type="inferred from homology"/>
<dbReference type="Pfam" id="PF00096">
    <property type="entry name" value="zf-C2H2"/>
    <property type="match status" value="1"/>
</dbReference>
<dbReference type="Gene3D" id="3.30.160.60">
    <property type="entry name" value="Classic Zinc Finger"/>
    <property type="match status" value="4"/>
</dbReference>
<dbReference type="GO" id="GO:0000981">
    <property type="term" value="F:DNA-binding transcription factor activity, RNA polymerase II-specific"/>
    <property type="evidence" value="ECO:0007669"/>
    <property type="project" value="TreeGrafter"/>
</dbReference>
<feature type="domain" description="C2H2-type" evidence="9">
    <location>
        <begin position="259"/>
        <end position="286"/>
    </location>
</feature>
<feature type="domain" description="C2H2-type" evidence="9">
    <location>
        <begin position="223"/>
        <end position="251"/>
    </location>
</feature>
<dbReference type="InterPro" id="IPR013087">
    <property type="entry name" value="Znf_C2H2_type"/>
</dbReference>
<evidence type="ECO:0000313" key="11">
    <source>
        <dbReference type="Proteomes" id="UP000092461"/>
    </source>
</evidence>
<dbReference type="InterPro" id="IPR050527">
    <property type="entry name" value="Snail/Krueppel_Znf"/>
</dbReference>
<accession>A0A1B0CS44</accession>
<evidence type="ECO:0000256" key="4">
    <source>
        <dbReference type="ARBA" id="ARBA00022833"/>
    </source>
</evidence>
<dbReference type="FunFam" id="3.30.160.60:FF:000446">
    <property type="entry name" value="Zinc finger protein"/>
    <property type="match status" value="1"/>
</dbReference>
<dbReference type="Proteomes" id="UP000092461">
    <property type="component" value="Unassembled WGS sequence"/>
</dbReference>
<feature type="region of interest" description="Disordered" evidence="8">
    <location>
        <begin position="76"/>
        <end position="112"/>
    </location>
</feature>
<evidence type="ECO:0000256" key="6">
    <source>
        <dbReference type="ARBA" id="ARBA00037948"/>
    </source>
</evidence>
<organism evidence="10 11">
    <name type="scientific">Lutzomyia longipalpis</name>
    <name type="common">Sand fly</name>
    <dbReference type="NCBI Taxonomy" id="7200"/>
    <lineage>
        <taxon>Eukaryota</taxon>
        <taxon>Metazoa</taxon>
        <taxon>Ecdysozoa</taxon>
        <taxon>Arthropoda</taxon>
        <taxon>Hexapoda</taxon>
        <taxon>Insecta</taxon>
        <taxon>Pterygota</taxon>
        <taxon>Neoptera</taxon>
        <taxon>Endopterygota</taxon>
        <taxon>Diptera</taxon>
        <taxon>Nematocera</taxon>
        <taxon>Psychodoidea</taxon>
        <taxon>Psychodidae</taxon>
        <taxon>Lutzomyia</taxon>
        <taxon>Lutzomyia</taxon>
    </lineage>
</organism>
<evidence type="ECO:0000256" key="5">
    <source>
        <dbReference type="ARBA" id="ARBA00023242"/>
    </source>
</evidence>
<dbReference type="EMBL" id="AJWK01025639">
    <property type="status" value="NOT_ANNOTATED_CDS"/>
    <property type="molecule type" value="Genomic_DNA"/>
</dbReference>
<dbReference type="PANTHER" id="PTHR24388">
    <property type="entry name" value="ZINC FINGER PROTEIN"/>
    <property type="match status" value="1"/>
</dbReference>
<dbReference type="EnsemblMetazoa" id="LLOJ007693-RA">
    <property type="protein sequence ID" value="LLOJ007693-PA"/>
    <property type="gene ID" value="LLOJ007693"/>
</dbReference>
<dbReference type="PROSITE" id="PS00028">
    <property type="entry name" value="ZINC_FINGER_C2H2_1"/>
    <property type="match status" value="3"/>
</dbReference>
<keyword evidence="5" id="KW-0539">Nucleus</keyword>
<dbReference type="PANTHER" id="PTHR24388:SF104">
    <property type="entry name" value="AT-RICH BINDING PROTEIN-RELATED"/>
    <property type="match status" value="1"/>
</dbReference>
<dbReference type="GO" id="GO:0000978">
    <property type="term" value="F:RNA polymerase II cis-regulatory region sequence-specific DNA binding"/>
    <property type="evidence" value="ECO:0007669"/>
    <property type="project" value="TreeGrafter"/>
</dbReference>
<reference evidence="10" key="1">
    <citation type="submission" date="2020-05" db="UniProtKB">
        <authorList>
            <consortium name="EnsemblMetazoa"/>
        </authorList>
    </citation>
    <scope>IDENTIFICATION</scope>
    <source>
        <strain evidence="10">Jacobina</strain>
    </source>
</reference>
<evidence type="ECO:0000256" key="1">
    <source>
        <dbReference type="ARBA" id="ARBA00022723"/>
    </source>
</evidence>
<dbReference type="SUPFAM" id="SSF57667">
    <property type="entry name" value="beta-beta-alpha zinc fingers"/>
    <property type="match status" value="3"/>
</dbReference>
<evidence type="ECO:0000259" key="9">
    <source>
        <dbReference type="PROSITE" id="PS50157"/>
    </source>
</evidence>
<evidence type="ECO:0000256" key="8">
    <source>
        <dbReference type="SAM" id="MobiDB-lite"/>
    </source>
</evidence>
<feature type="domain" description="C2H2-type" evidence="9">
    <location>
        <begin position="196"/>
        <end position="223"/>
    </location>
</feature>
<keyword evidence="11" id="KW-1185">Reference proteome</keyword>
<evidence type="ECO:0000256" key="3">
    <source>
        <dbReference type="ARBA" id="ARBA00022771"/>
    </source>
</evidence>
<keyword evidence="3 7" id="KW-0863">Zinc-finger</keyword>
<dbReference type="GO" id="GO:0005634">
    <property type="term" value="C:nucleus"/>
    <property type="evidence" value="ECO:0007669"/>
    <property type="project" value="UniProtKB-ARBA"/>
</dbReference>
<feature type="domain" description="C2H2-type" evidence="9">
    <location>
        <begin position="167"/>
        <end position="195"/>
    </location>
</feature>
<dbReference type="GO" id="GO:0008270">
    <property type="term" value="F:zinc ion binding"/>
    <property type="evidence" value="ECO:0007669"/>
    <property type="project" value="UniProtKB-KW"/>
</dbReference>
<sequence length="304" mass="34737">MFRPYLSQSSSGSGRLAGKKSLVKEEVVELCRVCETVENLVDISTESYSHLNEKLHRLANFEMIINTVDPLNADPLGDAATQNYGNVKKEDRWTDDDDSPAEDSDNYFNDTPQDFMEKTEEIKKETVKTNNKKKSSGYTYKPKKRGKMVWTKLPDNYEIIIDKRRRWTCAICGRAFQEKWILKNHIKGLHSSDKPHACDLCDNKYSLKSALKRHKMTHEDAQIPCDVCGKTFRNLLYMKKHRKHNHSGEKPPRPNSGTLICQTCGHVAKNRNTLVAHLRIHAGTKPFKCEVCKRVPAEATAGRS</sequence>
<name>A0A1B0CS44_LUTLO</name>
<dbReference type="VEuPathDB" id="VectorBase:LLONM1_005687"/>
<evidence type="ECO:0000256" key="2">
    <source>
        <dbReference type="ARBA" id="ARBA00022737"/>
    </source>
</evidence>
<protein>
    <recommendedName>
        <fullName evidence="9">C2H2-type domain-containing protein</fullName>
    </recommendedName>
</protein>
<keyword evidence="2" id="KW-0677">Repeat</keyword>
<dbReference type="AlphaFoldDB" id="A0A1B0CS44"/>
<dbReference type="PROSITE" id="PS50157">
    <property type="entry name" value="ZINC_FINGER_C2H2_2"/>
    <property type="match status" value="4"/>
</dbReference>
<evidence type="ECO:0000256" key="7">
    <source>
        <dbReference type="PROSITE-ProRule" id="PRU00042"/>
    </source>
</evidence>
<feature type="compositionally biased region" description="Acidic residues" evidence="8">
    <location>
        <begin position="93"/>
        <end position="105"/>
    </location>
</feature>
<keyword evidence="1" id="KW-0479">Metal-binding</keyword>
<evidence type="ECO:0000313" key="10">
    <source>
        <dbReference type="EnsemblMetazoa" id="LLOJ007693-PA"/>
    </source>
</evidence>
<keyword evidence="4" id="KW-0862">Zinc</keyword>
<dbReference type="VEuPathDB" id="VectorBase:LLOJ007693"/>
<dbReference type="SMART" id="SM00355">
    <property type="entry name" value="ZnF_C2H2"/>
    <property type="match status" value="4"/>
</dbReference>